<proteinExistence type="predicted"/>
<protein>
    <submittedName>
        <fullName evidence="1">Uncharacterized protein</fullName>
    </submittedName>
</protein>
<comment type="caution">
    <text evidence="1">The sequence shown here is derived from an EMBL/GenBank/DDBJ whole genome shotgun (WGS) entry which is preliminary data.</text>
</comment>
<evidence type="ECO:0000313" key="2">
    <source>
        <dbReference type="Proteomes" id="UP000092713"/>
    </source>
</evidence>
<dbReference type="EMBL" id="LOCQ01000062">
    <property type="protein sequence ID" value="OBV36852.1"/>
    <property type="molecule type" value="Genomic_DNA"/>
</dbReference>
<dbReference type="Proteomes" id="UP000092713">
    <property type="component" value="Unassembled WGS sequence"/>
</dbReference>
<dbReference type="AlphaFoldDB" id="A0A1A7BTM3"/>
<accession>A0A1A7BTM3</accession>
<name>A0A1A7BTM3_9BURK</name>
<evidence type="ECO:0000313" key="1">
    <source>
        <dbReference type="EMBL" id="OBV36852.1"/>
    </source>
</evidence>
<reference evidence="1 2" key="1">
    <citation type="submission" date="2016-04" db="EMBL/GenBank/DDBJ databases">
        <title>Draft genome sequence of Janthinobacterium psychrotolerans sp. nov., isolated from freshwater sediments in Denmark.</title>
        <authorList>
            <person name="Gong X."/>
            <person name="Skrivergaard S."/>
            <person name="Korsgaard B.S."/>
            <person name="Schreiber L."/>
            <person name="Marshall I.P."/>
            <person name="Finster K."/>
            <person name="Schramm A."/>
        </authorList>
    </citation>
    <scope>NUCLEOTIDE SEQUENCE [LARGE SCALE GENOMIC DNA]</scope>
    <source>
        <strain evidence="1 2">S3-2</strain>
    </source>
</reference>
<organism evidence="1 2">
    <name type="scientific">Janthinobacterium psychrotolerans</name>
    <dbReference type="NCBI Taxonomy" id="1747903"/>
    <lineage>
        <taxon>Bacteria</taxon>
        <taxon>Pseudomonadati</taxon>
        <taxon>Pseudomonadota</taxon>
        <taxon>Betaproteobacteria</taxon>
        <taxon>Burkholderiales</taxon>
        <taxon>Oxalobacteraceae</taxon>
        <taxon>Janthinobacterium</taxon>
    </lineage>
</organism>
<sequence length="576" mass="61265">MANFYHLILSKETSHGAQNTGDLHGPALSHFSNLFRCQKELLAITPAIWKTRTELFGKTRSNTLQGLDRELKKYHARAAISGLVTVDAVEDLAVHAVLMYYALNSWKSDRSERDQVGGWKASKRNASHIFETLDDILTRSMRLTSAYSSASIPASEAQWFEEQQTSYSTQFCDMFKGARMIAKGSFVRASVGELAGMVAEQTGLQKTIDDGLAISAEATLGVAQRGAAAAGGLAVSAGRSMDKAALAVSKSKEAQFMRLVARAVGAKLGNPGGNEMANAIKQAIKGLGIAEEFMKNCMETVARTVGKAAYELISVIPGVNLLSTAADAGAAFYKALKAHLAGNEAKRNRYAVRTGATGDAYGAIVNLWDEERNASLKEAGTALATALVKGVCAAAGPIGAAITVGLEIAKKVYDACSKVWDFVTKILNAVDQMTTINVELAKLTPQSNTNAKALFDVSPLLATYYFLSLETSAMVALECKLLTMNGFMSVVERLKAQIDPVIDKAAEFLGAGGFMFVTSTGAPFPVRAKLNNPSLEEEIKALAKEKVAGFKDSVVEAAQAPYVESLSALAGIPSDS</sequence>
<dbReference type="RefSeq" id="WP_171899039.1">
    <property type="nucleotide sequence ID" value="NZ_LOCQ01000062.1"/>
</dbReference>
<gene>
    <name evidence="1" type="ORF">ASR47_1001329</name>
</gene>
<keyword evidence="2" id="KW-1185">Reference proteome</keyword>